<dbReference type="OrthoDB" id="1918at2759"/>
<reference evidence="2" key="1">
    <citation type="journal article" date="2020" name="Stud. Mycol.">
        <title>101 Dothideomycetes genomes: a test case for predicting lifestyles and emergence of pathogens.</title>
        <authorList>
            <person name="Haridas S."/>
            <person name="Albert R."/>
            <person name="Binder M."/>
            <person name="Bloem J."/>
            <person name="Labutti K."/>
            <person name="Salamov A."/>
            <person name="Andreopoulos B."/>
            <person name="Baker S."/>
            <person name="Barry K."/>
            <person name="Bills G."/>
            <person name="Bluhm B."/>
            <person name="Cannon C."/>
            <person name="Castanera R."/>
            <person name="Culley D."/>
            <person name="Daum C."/>
            <person name="Ezra D."/>
            <person name="Gonzalez J."/>
            <person name="Henrissat B."/>
            <person name="Kuo A."/>
            <person name="Liang C."/>
            <person name="Lipzen A."/>
            <person name="Lutzoni F."/>
            <person name="Magnuson J."/>
            <person name="Mondo S."/>
            <person name="Nolan M."/>
            <person name="Ohm R."/>
            <person name="Pangilinan J."/>
            <person name="Park H.-J."/>
            <person name="Ramirez L."/>
            <person name="Alfaro M."/>
            <person name="Sun H."/>
            <person name="Tritt A."/>
            <person name="Yoshinaga Y."/>
            <person name="Zwiers L.-H."/>
            <person name="Turgeon B."/>
            <person name="Goodwin S."/>
            <person name="Spatafora J."/>
            <person name="Crous P."/>
            <person name="Grigoriev I."/>
        </authorList>
    </citation>
    <scope>NUCLEOTIDE SEQUENCE</scope>
    <source>
        <strain evidence="2">CBS 262.69</strain>
    </source>
</reference>
<protein>
    <submittedName>
        <fullName evidence="2">Rgp1-domain-containing protein</fullName>
    </submittedName>
</protein>
<evidence type="ECO:0000313" key="3">
    <source>
        <dbReference type="Proteomes" id="UP000799640"/>
    </source>
</evidence>
<name>A0A6G1I985_9PEZI</name>
<evidence type="ECO:0000313" key="2">
    <source>
        <dbReference type="EMBL" id="KAF2404873.1"/>
    </source>
</evidence>
<dbReference type="InterPro" id="IPR014848">
    <property type="entry name" value="Rgp1"/>
</dbReference>
<evidence type="ECO:0000256" key="1">
    <source>
        <dbReference type="SAM" id="MobiDB-lite"/>
    </source>
</evidence>
<feature type="compositionally biased region" description="Low complexity" evidence="1">
    <location>
        <begin position="60"/>
        <end position="75"/>
    </location>
</feature>
<feature type="compositionally biased region" description="Basic and acidic residues" evidence="1">
    <location>
        <begin position="43"/>
        <end position="56"/>
    </location>
</feature>
<organism evidence="2 3">
    <name type="scientific">Trichodelitschia bisporula</name>
    <dbReference type="NCBI Taxonomy" id="703511"/>
    <lineage>
        <taxon>Eukaryota</taxon>
        <taxon>Fungi</taxon>
        <taxon>Dikarya</taxon>
        <taxon>Ascomycota</taxon>
        <taxon>Pezizomycotina</taxon>
        <taxon>Dothideomycetes</taxon>
        <taxon>Dothideomycetes incertae sedis</taxon>
        <taxon>Phaeotrichales</taxon>
        <taxon>Phaeotrichaceae</taxon>
        <taxon>Trichodelitschia</taxon>
    </lineage>
</organism>
<keyword evidence="3" id="KW-1185">Reference proteome</keyword>
<dbReference type="PANTHER" id="PTHR12507">
    <property type="entry name" value="REDUCED GROWTH PHENOTYPE 1 RGP1, YEAST -RELATED"/>
    <property type="match status" value="1"/>
</dbReference>
<dbReference type="Pfam" id="PF08737">
    <property type="entry name" value="Rgp1"/>
    <property type="match status" value="1"/>
</dbReference>
<dbReference type="Proteomes" id="UP000799640">
    <property type="component" value="Unassembled WGS sequence"/>
</dbReference>
<dbReference type="AlphaFoldDB" id="A0A6G1I985"/>
<dbReference type="EMBL" id="ML996687">
    <property type="protein sequence ID" value="KAF2404873.1"/>
    <property type="molecule type" value="Genomic_DNA"/>
</dbReference>
<feature type="compositionally biased region" description="Polar residues" evidence="1">
    <location>
        <begin position="90"/>
        <end position="111"/>
    </location>
</feature>
<sequence length="749" mass="79733">MSPPPSNIRVSVSFDQAAVFAGEDVQCTITFTNTAPLPGTEHSPSRTRDRAYDHRARIVLPTSSTRPSLSRNSSSRAPVPEQQRGHRPTLSLSTVPHATQPSVPGETTASNAPARPRHGRSLSIISITTDATAEPRGPLDTARKAGRGHGRSSSLQIPRRGNGAYTGPPNGSVARSRADTSGTPPLRSGVLPSPMIPQAPSISPPILTEEHDAPQQRPRRSPVPQRRSPSLMQSNFRFPPDDTPERTPEPDSAVSPRTTRVAALRGSSRQPPPVESDANPIARIMAEASVAGTPRSSLDLYSMSNHSDETLVSEYVPQPSARLLPRNHTRAPSRSGQRVPLQPRGPETLMMGYAQVAGSFTLDGSLVNQAPFEEIKRKGVLGGHGGGGVVGVERTKRESGLFGALGWGNIGESLGGLLGGAELSSIKEMRGIAGAKAIPLLSTPQAILFVDLKLAPGESRSYGYSFTLPRGLPPTHKGRAMKVEYHLTVGTQRAGTGRELNVRSVDVPFRVFGSVNARGDILGHDLLAPYILLRSTARTTDLSLTPYPAPPPGNDTDLPAFLHYVDSLLTKPRPGAAFLSPTSPPASSRRPSFTEDLRTAKQAIDLAILRANHASPGSPAPLSNKFDIARSGRRVCTLLLARPAFRLGETVALVVDCAAADIPVYGIQVALESAEKVDAAIAMRSASAIARATRRVHGYAAESGLFARRVAVALTIPLTATPEFVTSGVVLEWRLRVGFVTPRPSLLYI</sequence>
<feature type="region of interest" description="Disordered" evidence="1">
    <location>
        <begin position="324"/>
        <end position="344"/>
    </location>
</feature>
<proteinExistence type="predicted"/>
<feature type="region of interest" description="Disordered" evidence="1">
    <location>
        <begin position="31"/>
        <end position="279"/>
    </location>
</feature>
<accession>A0A6G1I985</accession>
<gene>
    <name evidence="2" type="ORF">EJ06DRAFT_545520</name>
</gene>
<feature type="compositionally biased region" description="Basic and acidic residues" evidence="1">
    <location>
        <begin position="239"/>
        <end position="249"/>
    </location>
</feature>